<dbReference type="InterPro" id="IPR013154">
    <property type="entry name" value="ADH-like_N"/>
</dbReference>
<keyword evidence="3" id="KW-0560">Oxidoreductase</keyword>
<dbReference type="Gene3D" id="3.90.180.10">
    <property type="entry name" value="Medium-chain alcohol dehydrogenases, catalytic domain"/>
    <property type="match status" value="1"/>
</dbReference>
<evidence type="ECO:0000256" key="1">
    <source>
        <dbReference type="ARBA" id="ARBA00022723"/>
    </source>
</evidence>
<comment type="similarity">
    <text evidence="5">Belongs to the zinc-containing alcohol dehydrogenase family.</text>
</comment>
<dbReference type="Gene3D" id="3.40.50.720">
    <property type="entry name" value="NAD(P)-binding Rossmann-like Domain"/>
    <property type="match status" value="1"/>
</dbReference>
<dbReference type="EMBL" id="JBHUME010000005">
    <property type="protein sequence ID" value="MFD2612308.1"/>
    <property type="molecule type" value="Genomic_DNA"/>
</dbReference>
<accession>A0ABW5PAS3</accession>
<name>A0ABW5PAS3_9BACL</name>
<keyword evidence="8" id="KW-1185">Reference proteome</keyword>
<dbReference type="InterPro" id="IPR020843">
    <property type="entry name" value="ER"/>
</dbReference>
<dbReference type="RefSeq" id="WP_377601692.1">
    <property type="nucleotide sequence ID" value="NZ_JBHUME010000005.1"/>
</dbReference>
<dbReference type="InterPro" id="IPR002328">
    <property type="entry name" value="ADH_Zn_CS"/>
</dbReference>
<dbReference type="InterPro" id="IPR036291">
    <property type="entry name" value="NAD(P)-bd_dom_sf"/>
</dbReference>
<proteinExistence type="inferred from homology"/>
<evidence type="ECO:0000259" key="6">
    <source>
        <dbReference type="SMART" id="SM00829"/>
    </source>
</evidence>
<dbReference type="InterPro" id="IPR011032">
    <property type="entry name" value="GroES-like_sf"/>
</dbReference>
<evidence type="ECO:0000256" key="5">
    <source>
        <dbReference type="RuleBase" id="RU361277"/>
    </source>
</evidence>
<dbReference type="Pfam" id="PF00107">
    <property type="entry name" value="ADH_zinc_N"/>
    <property type="match status" value="1"/>
</dbReference>
<evidence type="ECO:0000256" key="3">
    <source>
        <dbReference type="ARBA" id="ARBA00023002"/>
    </source>
</evidence>
<sequence>MQIKAAVAREKGQKLSLENLQIDEPRENEVLVRIVAAGICHTDLSVRDQHVPVPLPVVLGHEGSGIVEKIGSRVTKVKPGDKVVLSLGSDGECEKCKAGLPSYCEHHNEYNFAGSRLDGSVSLHHHDEDIHSHFFSQSSFATYSIADESGVVKVEDDAPIEYLGPFACGIMTGAGSIMNTLRPEPGTSIVVFGAGAVGLSAIMAAKVVGCTTIIAVDLKENRLELAKNVGATHVINPSKENMVERVKELTNGKGAHYAFESTGIPHVMSDSFDILAENGSSYITGVTPLGTKLDLDIWGLIKGRSIRGGVMGDAVPSTFIPRLVELFQQGRFPVDKMMRFYRLDEINQAIEDVESGTTVKAVLRMDK</sequence>
<protein>
    <submittedName>
        <fullName evidence="7">NAD(P)-dependent alcohol dehydrogenase</fullName>
    </submittedName>
</protein>
<reference evidence="8" key="1">
    <citation type="journal article" date="2019" name="Int. J. Syst. Evol. Microbiol.">
        <title>The Global Catalogue of Microorganisms (GCM) 10K type strain sequencing project: providing services to taxonomists for standard genome sequencing and annotation.</title>
        <authorList>
            <consortium name="The Broad Institute Genomics Platform"/>
            <consortium name="The Broad Institute Genome Sequencing Center for Infectious Disease"/>
            <person name="Wu L."/>
            <person name="Ma J."/>
        </authorList>
    </citation>
    <scope>NUCLEOTIDE SEQUENCE [LARGE SCALE GENOMIC DNA]</scope>
    <source>
        <strain evidence="8">KCTC 3950</strain>
    </source>
</reference>
<comment type="caution">
    <text evidence="7">The sequence shown here is derived from an EMBL/GenBank/DDBJ whole genome shotgun (WGS) entry which is preliminary data.</text>
</comment>
<organism evidence="7 8">
    <name type="scientific">Paenibacillus gansuensis</name>
    <dbReference type="NCBI Taxonomy" id="306542"/>
    <lineage>
        <taxon>Bacteria</taxon>
        <taxon>Bacillati</taxon>
        <taxon>Bacillota</taxon>
        <taxon>Bacilli</taxon>
        <taxon>Bacillales</taxon>
        <taxon>Paenibacillaceae</taxon>
        <taxon>Paenibacillus</taxon>
    </lineage>
</organism>
<dbReference type="CDD" id="cd08278">
    <property type="entry name" value="benzyl_alcohol_DH"/>
    <property type="match status" value="1"/>
</dbReference>
<dbReference type="Proteomes" id="UP001597541">
    <property type="component" value="Unassembled WGS sequence"/>
</dbReference>
<dbReference type="SUPFAM" id="SSF50129">
    <property type="entry name" value="GroES-like"/>
    <property type="match status" value="1"/>
</dbReference>
<dbReference type="InterPro" id="IPR013149">
    <property type="entry name" value="ADH-like_C"/>
</dbReference>
<comment type="cofactor">
    <cofactor evidence="5">
        <name>Zn(2+)</name>
        <dbReference type="ChEBI" id="CHEBI:29105"/>
    </cofactor>
</comment>
<dbReference type="PANTHER" id="PTHR43880:SF12">
    <property type="entry name" value="ALCOHOL DEHYDROGENASE CLASS-3"/>
    <property type="match status" value="1"/>
</dbReference>
<dbReference type="Pfam" id="PF08240">
    <property type="entry name" value="ADH_N"/>
    <property type="match status" value="1"/>
</dbReference>
<keyword evidence="2 5" id="KW-0862">Zinc</keyword>
<dbReference type="SUPFAM" id="SSF51735">
    <property type="entry name" value="NAD(P)-binding Rossmann-fold domains"/>
    <property type="match status" value="1"/>
</dbReference>
<keyword evidence="4" id="KW-0520">NAD</keyword>
<dbReference type="PANTHER" id="PTHR43880">
    <property type="entry name" value="ALCOHOL DEHYDROGENASE"/>
    <property type="match status" value="1"/>
</dbReference>
<evidence type="ECO:0000256" key="4">
    <source>
        <dbReference type="ARBA" id="ARBA00023027"/>
    </source>
</evidence>
<dbReference type="SMART" id="SM00829">
    <property type="entry name" value="PKS_ER"/>
    <property type="match status" value="1"/>
</dbReference>
<evidence type="ECO:0000256" key="2">
    <source>
        <dbReference type="ARBA" id="ARBA00022833"/>
    </source>
</evidence>
<keyword evidence="1 5" id="KW-0479">Metal-binding</keyword>
<gene>
    <name evidence="7" type="ORF">ACFSUF_07665</name>
</gene>
<dbReference type="PROSITE" id="PS00059">
    <property type="entry name" value="ADH_ZINC"/>
    <property type="match status" value="1"/>
</dbReference>
<evidence type="ECO:0000313" key="8">
    <source>
        <dbReference type="Proteomes" id="UP001597541"/>
    </source>
</evidence>
<feature type="domain" description="Enoyl reductase (ER)" evidence="6">
    <location>
        <begin position="12"/>
        <end position="363"/>
    </location>
</feature>
<evidence type="ECO:0000313" key="7">
    <source>
        <dbReference type="EMBL" id="MFD2612308.1"/>
    </source>
</evidence>